<name>A0A0R1TST3_9LACO</name>
<accession>A0A0R1TST3</accession>
<dbReference type="PATRIC" id="fig|1423740.3.peg.271"/>
<dbReference type="AlphaFoldDB" id="A0A0R1TST3"/>
<reference evidence="1 2" key="1">
    <citation type="journal article" date="2015" name="Genome Announc.">
        <title>Expanding the biotechnology potential of lactobacilli through comparative genomics of 213 strains and associated genera.</title>
        <authorList>
            <person name="Sun Z."/>
            <person name="Harris H.M."/>
            <person name="McCann A."/>
            <person name="Guo C."/>
            <person name="Argimon S."/>
            <person name="Zhang W."/>
            <person name="Yang X."/>
            <person name="Jeffery I.B."/>
            <person name="Cooney J.C."/>
            <person name="Kagawa T.F."/>
            <person name="Liu W."/>
            <person name="Song Y."/>
            <person name="Salvetti E."/>
            <person name="Wrobel A."/>
            <person name="Rasinkangas P."/>
            <person name="Parkhill J."/>
            <person name="Rea M.C."/>
            <person name="O'Sullivan O."/>
            <person name="Ritari J."/>
            <person name="Douillard F.P."/>
            <person name="Paul Ross R."/>
            <person name="Yang R."/>
            <person name="Briner A.E."/>
            <person name="Felis G.E."/>
            <person name="de Vos W.M."/>
            <person name="Barrangou R."/>
            <person name="Klaenhammer T.R."/>
            <person name="Caufield P.W."/>
            <person name="Cui Y."/>
            <person name="Zhang H."/>
            <person name="O'Toole P.W."/>
        </authorList>
    </citation>
    <scope>NUCLEOTIDE SEQUENCE [LARGE SCALE GENOMIC DNA]</scope>
    <source>
        <strain evidence="1 2">DSM 15833</strain>
    </source>
</reference>
<organism evidence="1 2">
    <name type="scientific">Ligilactobacillus equi DSM 15833 = JCM 10991</name>
    <dbReference type="NCBI Taxonomy" id="1423740"/>
    <lineage>
        <taxon>Bacteria</taxon>
        <taxon>Bacillati</taxon>
        <taxon>Bacillota</taxon>
        <taxon>Bacilli</taxon>
        <taxon>Lactobacillales</taxon>
        <taxon>Lactobacillaceae</taxon>
        <taxon>Ligilactobacillus</taxon>
    </lineage>
</organism>
<sequence length="259" mass="29827">MSKNNTKEILFASLLLKDKLIKREDVDELVKIISNSGFNSEYLKNNFKDNIQYNKYILEMNRIILYCTRYRINIIPTESLKEYSNVISEEPLPLIVFAHGNLNLISSDSKIQLSYDDDITKVYKDQIALFIQTHLNKVYVIKDDYTGNLIANALRANNTPYILVANDFSNQSASNAFRNNSLVLSFSLSNNVYEHYNNELITKLTSTLLVLNGDDIELVNKYNQNHLMTFSFNTKYLNTSLVKNKDSFKSNALALYSTH</sequence>
<evidence type="ECO:0000313" key="2">
    <source>
        <dbReference type="Proteomes" id="UP000051048"/>
    </source>
</evidence>
<dbReference type="Proteomes" id="UP000051048">
    <property type="component" value="Unassembled WGS sequence"/>
</dbReference>
<dbReference type="EMBL" id="AZFH01000010">
    <property type="protein sequence ID" value="KRL84329.1"/>
    <property type="molecule type" value="Genomic_DNA"/>
</dbReference>
<evidence type="ECO:0000313" key="1">
    <source>
        <dbReference type="EMBL" id="KRL84329.1"/>
    </source>
</evidence>
<gene>
    <name evidence="1" type="ORF">FC36_GL000252</name>
</gene>
<proteinExistence type="predicted"/>
<protein>
    <submittedName>
        <fullName evidence="1">Uncharacterized protein</fullName>
    </submittedName>
</protein>
<dbReference type="RefSeq" id="WP_025020354.1">
    <property type="nucleotide sequence ID" value="NZ_AZFH01000010.1"/>
</dbReference>
<comment type="caution">
    <text evidence="1">The sequence shown here is derived from an EMBL/GenBank/DDBJ whole genome shotgun (WGS) entry which is preliminary data.</text>
</comment>